<keyword evidence="1" id="KW-0472">Membrane</keyword>
<dbReference type="Proteomes" id="UP000176339">
    <property type="component" value="Unassembled WGS sequence"/>
</dbReference>
<feature type="transmembrane region" description="Helical" evidence="1">
    <location>
        <begin position="59"/>
        <end position="77"/>
    </location>
</feature>
<comment type="caution">
    <text evidence="2">The sequence shown here is derived from an EMBL/GenBank/DDBJ whole genome shotgun (WGS) entry which is preliminary data.</text>
</comment>
<name>A0A1F5P0F2_9BACT</name>
<protein>
    <submittedName>
        <fullName evidence="2">Uncharacterized protein</fullName>
    </submittedName>
</protein>
<feature type="transmembrane region" description="Helical" evidence="1">
    <location>
        <begin position="135"/>
        <end position="152"/>
    </location>
</feature>
<keyword evidence="1" id="KW-0812">Transmembrane</keyword>
<accession>A0A1F5P0F2</accession>
<proteinExistence type="predicted"/>
<reference evidence="2 3" key="1">
    <citation type="journal article" date="2016" name="Nat. Commun.">
        <title>Thousands of microbial genomes shed light on interconnected biogeochemical processes in an aquifer system.</title>
        <authorList>
            <person name="Anantharaman K."/>
            <person name="Brown C.T."/>
            <person name="Hug L.A."/>
            <person name="Sharon I."/>
            <person name="Castelle C.J."/>
            <person name="Probst A.J."/>
            <person name="Thomas B.C."/>
            <person name="Singh A."/>
            <person name="Wilkins M.J."/>
            <person name="Karaoz U."/>
            <person name="Brodie E.L."/>
            <person name="Williams K.H."/>
            <person name="Hubbard S.S."/>
            <person name="Banfield J.F."/>
        </authorList>
    </citation>
    <scope>NUCLEOTIDE SEQUENCE [LARGE SCALE GENOMIC DNA]</scope>
</reference>
<gene>
    <name evidence="2" type="ORF">A2846_02795</name>
</gene>
<feature type="transmembrane region" description="Helical" evidence="1">
    <location>
        <begin position="83"/>
        <end position="104"/>
    </location>
</feature>
<evidence type="ECO:0000313" key="3">
    <source>
        <dbReference type="Proteomes" id="UP000176339"/>
    </source>
</evidence>
<dbReference type="AlphaFoldDB" id="A0A1F5P0F2"/>
<keyword evidence="1" id="KW-1133">Transmembrane helix</keyword>
<dbReference type="EMBL" id="MFEN01000046">
    <property type="protein sequence ID" value="OGE83365.1"/>
    <property type="molecule type" value="Genomic_DNA"/>
</dbReference>
<evidence type="ECO:0000256" key="1">
    <source>
        <dbReference type="SAM" id="Phobius"/>
    </source>
</evidence>
<sequence length="261" mass="30139">MSIAAESLDRAWVQFKGKVKEKADVVKAEQHWNLLMYGAKRASLGVIFLWMFRLVTPNMDFFAMLLPIGLVFTYVMTRKIDEVWIPFGIAAGAFFTATFVIPFLVVGEKAIVLFASFLGNYHAAGDNLFLRWKTIGLMTVCVWGVALLPYCFKKFMVLKNYTKANKKRILDEIWTRQEIIPHYHDGMRLLNNDQTMSVKQRDEIAAYWAELDGDTIDAIAFLVSVRRSITLAQSLQAVNDIHNRSMLRIESQRYQLRKQKR</sequence>
<organism evidence="2 3">
    <name type="scientific">Candidatus Doudnabacteria bacterium RIFCSPHIGHO2_01_FULL_49_9</name>
    <dbReference type="NCBI Taxonomy" id="1817827"/>
    <lineage>
        <taxon>Bacteria</taxon>
        <taxon>Candidatus Doudnaibacteriota</taxon>
    </lineage>
</organism>
<evidence type="ECO:0000313" key="2">
    <source>
        <dbReference type="EMBL" id="OGE83365.1"/>
    </source>
</evidence>